<organism evidence="1 2">
    <name type="scientific">Cichorium intybus</name>
    <name type="common">Chicory</name>
    <dbReference type="NCBI Taxonomy" id="13427"/>
    <lineage>
        <taxon>Eukaryota</taxon>
        <taxon>Viridiplantae</taxon>
        <taxon>Streptophyta</taxon>
        <taxon>Embryophyta</taxon>
        <taxon>Tracheophyta</taxon>
        <taxon>Spermatophyta</taxon>
        <taxon>Magnoliopsida</taxon>
        <taxon>eudicotyledons</taxon>
        <taxon>Gunneridae</taxon>
        <taxon>Pentapetalae</taxon>
        <taxon>asterids</taxon>
        <taxon>campanulids</taxon>
        <taxon>Asterales</taxon>
        <taxon>Asteraceae</taxon>
        <taxon>Cichorioideae</taxon>
        <taxon>Cichorieae</taxon>
        <taxon>Cichoriinae</taxon>
        <taxon>Cichorium</taxon>
    </lineage>
</organism>
<accession>A0ACB9DZH6</accession>
<evidence type="ECO:0000313" key="1">
    <source>
        <dbReference type="EMBL" id="KAI3751828.1"/>
    </source>
</evidence>
<gene>
    <name evidence="1" type="ORF">L2E82_22919</name>
</gene>
<protein>
    <submittedName>
        <fullName evidence="1">Uncharacterized protein</fullName>
    </submittedName>
</protein>
<reference evidence="2" key="1">
    <citation type="journal article" date="2022" name="Mol. Ecol. Resour.">
        <title>The genomes of chicory, endive, great burdock and yacon provide insights into Asteraceae palaeo-polyploidization history and plant inulin production.</title>
        <authorList>
            <person name="Fan W."/>
            <person name="Wang S."/>
            <person name="Wang H."/>
            <person name="Wang A."/>
            <person name="Jiang F."/>
            <person name="Liu H."/>
            <person name="Zhao H."/>
            <person name="Xu D."/>
            <person name="Zhang Y."/>
        </authorList>
    </citation>
    <scope>NUCLEOTIDE SEQUENCE [LARGE SCALE GENOMIC DNA]</scope>
    <source>
        <strain evidence="2">cv. Punajuju</strain>
    </source>
</reference>
<comment type="caution">
    <text evidence="1">The sequence shown here is derived from an EMBL/GenBank/DDBJ whole genome shotgun (WGS) entry which is preliminary data.</text>
</comment>
<dbReference type="Proteomes" id="UP001055811">
    <property type="component" value="Linkage Group LG04"/>
</dbReference>
<evidence type="ECO:0000313" key="2">
    <source>
        <dbReference type="Proteomes" id="UP001055811"/>
    </source>
</evidence>
<name>A0ACB9DZH6_CICIN</name>
<dbReference type="EMBL" id="CM042012">
    <property type="protein sequence ID" value="KAI3751828.1"/>
    <property type="molecule type" value="Genomic_DNA"/>
</dbReference>
<proteinExistence type="predicted"/>
<reference evidence="1 2" key="2">
    <citation type="journal article" date="2022" name="Mol. Ecol. Resour.">
        <title>The genomes of chicory, endive, great burdock and yacon provide insights into Asteraceae paleo-polyploidization history and plant inulin production.</title>
        <authorList>
            <person name="Fan W."/>
            <person name="Wang S."/>
            <person name="Wang H."/>
            <person name="Wang A."/>
            <person name="Jiang F."/>
            <person name="Liu H."/>
            <person name="Zhao H."/>
            <person name="Xu D."/>
            <person name="Zhang Y."/>
        </authorList>
    </citation>
    <scope>NUCLEOTIDE SEQUENCE [LARGE SCALE GENOMIC DNA]</scope>
    <source>
        <strain evidence="2">cv. Punajuju</strain>
        <tissue evidence="1">Leaves</tissue>
    </source>
</reference>
<keyword evidence="2" id="KW-1185">Reference proteome</keyword>
<sequence>MRNTRSNPTGANSRGTARSGPARSRGSVGRRAPAREPVGENPPDIRAILEEVVRQMMPTLTNNPNPSGNPNPSANPNPSEEAAKSVHDKQPEDESQGESRARAVKETQGGEASTKKVVCTYKTFLGCKPKEFSGTDDPVKAMKWIMHIEKVFRVSKCADNDKVEFATNQLTSSALHWWQIYYKSLNLDPTESVPWEQFKNKFNEEYCSEVAIKQLEDEFLHLEQGSRSVQEYTLSFLEKARFAEHRIYTGKRKIDKETELKRQEDEKKVLETKRKAEDQGWTPQKKSQQSGSKGKCQKDEGKWCEKCRKRHSGSCRVNTKSANCRNCGKSGHDASNCRAERRCFQCRATDHLRLNCPELKPGTVSDRSRIDQGGKKEEPKNRGRPVASRAFQMTVEEAREKTDVLTGIFTLNTIPVYVIFDPGATHCFVSESLLSRLNVPLTPMDESLEVAIADGRYVWVSEHLEGCQLKIYGTVFPIDLKPMTTNEFGVIVGMDWLATNYANMDCRNKIITVLSPDGEWIKIQGERPRLRMPVISFAQARSCISKGGMSYLAYVSVAKPIKVGVANVNVVNEFPDVFSDELPGLPPDRQVEFTIELIPGAAPVARALYRLAPSEMVELRKQLEELLDRGFIRPSTSPWGAPILFVKKKDGSMRMCIDYRELNKITVKNKYPLPRIDDMFDQLQGASYFSKIDLRSGYHQLKIRESDVPKTAFRT</sequence>